<dbReference type="Proteomes" id="UP001176941">
    <property type="component" value="Chromosome 1"/>
</dbReference>
<accession>A0ABN8XUT3</accession>
<sequence>MGAEARTGQGPCGLSSYLSLEPECKTVKQIAAAQEIPRLTCLACKLSGELKLSVVLEASCASRPNSLKVEDTKLRDFSALCFGHLSPLVTELTNNVISKSAYLSPCLPTCVPFL</sequence>
<reference evidence="1" key="1">
    <citation type="submission" date="2023-04" db="EMBL/GenBank/DDBJ databases">
        <authorList>
            <consortium name="ELIXIR-Norway"/>
        </authorList>
    </citation>
    <scope>NUCLEOTIDE SEQUENCE [LARGE SCALE GENOMIC DNA]</scope>
</reference>
<evidence type="ECO:0000313" key="1">
    <source>
        <dbReference type="EMBL" id="CAI9152067.1"/>
    </source>
</evidence>
<organism evidence="1 2">
    <name type="scientific">Rangifer tarandus platyrhynchus</name>
    <name type="common">Svalbard reindeer</name>
    <dbReference type="NCBI Taxonomy" id="3082113"/>
    <lineage>
        <taxon>Eukaryota</taxon>
        <taxon>Metazoa</taxon>
        <taxon>Chordata</taxon>
        <taxon>Craniata</taxon>
        <taxon>Vertebrata</taxon>
        <taxon>Euteleostomi</taxon>
        <taxon>Mammalia</taxon>
        <taxon>Eutheria</taxon>
        <taxon>Laurasiatheria</taxon>
        <taxon>Artiodactyla</taxon>
        <taxon>Ruminantia</taxon>
        <taxon>Pecora</taxon>
        <taxon>Cervidae</taxon>
        <taxon>Odocoileinae</taxon>
        <taxon>Rangifer</taxon>
    </lineage>
</organism>
<keyword evidence="2" id="KW-1185">Reference proteome</keyword>
<dbReference type="EMBL" id="OX459937">
    <property type="protein sequence ID" value="CAI9152067.1"/>
    <property type="molecule type" value="Genomic_DNA"/>
</dbReference>
<evidence type="ECO:0000313" key="2">
    <source>
        <dbReference type="Proteomes" id="UP001176941"/>
    </source>
</evidence>
<gene>
    <name evidence="1" type="ORF">MRATA1EN1_LOCUS1029</name>
</gene>
<protein>
    <submittedName>
        <fullName evidence="1">Uncharacterized protein</fullName>
    </submittedName>
</protein>
<name>A0ABN8XUT3_RANTA</name>
<proteinExistence type="predicted"/>